<evidence type="ECO:0000256" key="1">
    <source>
        <dbReference type="SAM" id="MobiDB-lite"/>
    </source>
</evidence>
<sequence length="207" mass="23239">MQNSINQCYEMHEATKESVIKTSVSTGKSSQVEPLHRHSVSTGEIIGTTHLSASHNVALNRDINQSIWLKIHQFNTEFIIRNIAMSTLKAVRAAQIVPHSFNLPQQISQRHGKTQPAPTCPSLVTPAQHSRHFLEAEIQKLKRAEEALGFTWRRNSNNTATSRSSPRSNYILKWVAIERATQGESSATNLVQNNGWNRQKSGEEMFG</sequence>
<protein>
    <submittedName>
        <fullName evidence="2">Uncharacterized protein</fullName>
    </submittedName>
</protein>
<name>A0A2Z7B4R1_9LAMI</name>
<evidence type="ECO:0000313" key="2">
    <source>
        <dbReference type="EMBL" id="KZV26567.1"/>
    </source>
</evidence>
<dbReference type="AlphaFoldDB" id="A0A2Z7B4R1"/>
<keyword evidence="3" id="KW-1185">Reference proteome</keyword>
<feature type="region of interest" description="Disordered" evidence="1">
    <location>
        <begin position="186"/>
        <end position="207"/>
    </location>
</feature>
<feature type="compositionally biased region" description="Polar residues" evidence="1">
    <location>
        <begin position="186"/>
        <end position="199"/>
    </location>
</feature>
<dbReference type="EMBL" id="KV011198">
    <property type="protein sequence ID" value="KZV26567.1"/>
    <property type="molecule type" value="Genomic_DNA"/>
</dbReference>
<organism evidence="2 3">
    <name type="scientific">Dorcoceras hygrometricum</name>
    <dbReference type="NCBI Taxonomy" id="472368"/>
    <lineage>
        <taxon>Eukaryota</taxon>
        <taxon>Viridiplantae</taxon>
        <taxon>Streptophyta</taxon>
        <taxon>Embryophyta</taxon>
        <taxon>Tracheophyta</taxon>
        <taxon>Spermatophyta</taxon>
        <taxon>Magnoliopsida</taxon>
        <taxon>eudicotyledons</taxon>
        <taxon>Gunneridae</taxon>
        <taxon>Pentapetalae</taxon>
        <taxon>asterids</taxon>
        <taxon>lamiids</taxon>
        <taxon>Lamiales</taxon>
        <taxon>Gesneriaceae</taxon>
        <taxon>Didymocarpoideae</taxon>
        <taxon>Trichosporeae</taxon>
        <taxon>Loxocarpinae</taxon>
        <taxon>Dorcoceras</taxon>
    </lineage>
</organism>
<reference evidence="2 3" key="1">
    <citation type="journal article" date="2015" name="Proc. Natl. Acad. Sci. U.S.A.">
        <title>The resurrection genome of Boea hygrometrica: A blueprint for survival of dehydration.</title>
        <authorList>
            <person name="Xiao L."/>
            <person name="Yang G."/>
            <person name="Zhang L."/>
            <person name="Yang X."/>
            <person name="Zhao S."/>
            <person name="Ji Z."/>
            <person name="Zhou Q."/>
            <person name="Hu M."/>
            <person name="Wang Y."/>
            <person name="Chen M."/>
            <person name="Xu Y."/>
            <person name="Jin H."/>
            <person name="Xiao X."/>
            <person name="Hu G."/>
            <person name="Bao F."/>
            <person name="Hu Y."/>
            <person name="Wan P."/>
            <person name="Li L."/>
            <person name="Deng X."/>
            <person name="Kuang T."/>
            <person name="Xiang C."/>
            <person name="Zhu J.K."/>
            <person name="Oliver M.J."/>
            <person name="He Y."/>
        </authorList>
    </citation>
    <scope>NUCLEOTIDE SEQUENCE [LARGE SCALE GENOMIC DNA]</scope>
    <source>
        <strain evidence="3">cv. XS01</strain>
    </source>
</reference>
<accession>A0A2Z7B4R1</accession>
<evidence type="ECO:0000313" key="3">
    <source>
        <dbReference type="Proteomes" id="UP000250235"/>
    </source>
</evidence>
<gene>
    <name evidence="2" type="ORF">F511_34438</name>
</gene>
<proteinExistence type="predicted"/>
<dbReference type="Proteomes" id="UP000250235">
    <property type="component" value="Unassembled WGS sequence"/>
</dbReference>